<feature type="compositionally biased region" description="Polar residues" evidence="4">
    <location>
        <begin position="277"/>
        <end position="293"/>
    </location>
</feature>
<dbReference type="InterPro" id="IPR050439">
    <property type="entry name" value="ADAMTS_ADAMTS-like"/>
</dbReference>
<dbReference type="Pfam" id="PF05986">
    <property type="entry name" value="ADAMTS_spacer1"/>
    <property type="match status" value="1"/>
</dbReference>
<dbReference type="InterPro" id="IPR018933">
    <property type="entry name" value="Netrin_module_non-TIMP"/>
</dbReference>
<keyword evidence="3" id="KW-1015">Disulfide bond</keyword>
<dbReference type="InterPro" id="IPR001134">
    <property type="entry name" value="Netrin_domain"/>
</dbReference>
<evidence type="ECO:0000256" key="4">
    <source>
        <dbReference type="SAM" id="MobiDB-lite"/>
    </source>
</evidence>
<evidence type="ECO:0000313" key="7">
    <source>
        <dbReference type="RefSeq" id="XP_006826095.1"/>
    </source>
</evidence>
<comment type="subcellular location">
    <subcellularLocation>
        <location evidence="1">Secreted</location>
    </subcellularLocation>
</comment>
<dbReference type="SMART" id="SM00643">
    <property type="entry name" value="C345C"/>
    <property type="match status" value="1"/>
</dbReference>
<keyword evidence="6" id="KW-1185">Reference proteome</keyword>
<feature type="domain" description="NTR" evidence="5">
    <location>
        <begin position="310"/>
        <end position="429"/>
    </location>
</feature>
<dbReference type="PRINTS" id="PR01857">
    <property type="entry name" value="ADAMTSFAMILY"/>
</dbReference>
<proteinExistence type="predicted"/>
<dbReference type="InterPro" id="IPR010294">
    <property type="entry name" value="ADAMTS_spacer1"/>
</dbReference>
<dbReference type="GeneID" id="100372856"/>
<dbReference type="InterPro" id="IPR045371">
    <property type="entry name" value="ADAMTS_CR_3"/>
</dbReference>
<dbReference type="PROSITE" id="PS50189">
    <property type="entry name" value="NTR"/>
    <property type="match status" value="1"/>
</dbReference>
<name>A0ABM0N1F4_SACKO</name>
<dbReference type="PANTHER" id="PTHR13723:SF317">
    <property type="entry name" value="ADAMTS_ADAMTS-LIKE SPACER 1 DOMAIN-CONTAINING PROTEIN"/>
    <property type="match status" value="1"/>
</dbReference>
<dbReference type="InterPro" id="IPR008993">
    <property type="entry name" value="TIMP-like_OB-fold"/>
</dbReference>
<feature type="compositionally biased region" description="Basic and acidic residues" evidence="4">
    <location>
        <begin position="294"/>
        <end position="310"/>
    </location>
</feature>
<evidence type="ECO:0000256" key="1">
    <source>
        <dbReference type="ARBA" id="ARBA00004613"/>
    </source>
</evidence>
<evidence type="ECO:0000259" key="5">
    <source>
        <dbReference type="PROSITE" id="PS50189"/>
    </source>
</evidence>
<keyword evidence="2" id="KW-0964">Secreted</keyword>
<evidence type="ECO:0000256" key="3">
    <source>
        <dbReference type="ARBA" id="ARBA00023157"/>
    </source>
</evidence>
<dbReference type="RefSeq" id="XP_006826095.1">
    <property type="nucleotide sequence ID" value="XM_006826032.1"/>
</dbReference>
<accession>A0ABM0N1F4</accession>
<dbReference type="Pfam" id="PF19236">
    <property type="entry name" value="ADAMTS_CR_3"/>
    <property type="match status" value="1"/>
</dbReference>
<evidence type="ECO:0000313" key="6">
    <source>
        <dbReference type="Proteomes" id="UP000694865"/>
    </source>
</evidence>
<dbReference type="Gene3D" id="2.40.50.120">
    <property type="match status" value="1"/>
</dbReference>
<reference evidence="7" key="1">
    <citation type="submission" date="2025-08" db="UniProtKB">
        <authorList>
            <consortium name="RefSeq"/>
        </authorList>
    </citation>
    <scope>IDENTIFICATION</scope>
    <source>
        <tissue evidence="7">Testes</tissue>
    </source>
</reference>
<dbReference type="Gene3D" id="2.60.120.830">
    <property type="match status" value="1"/>
</dbReference>
<dbReference type="Pfam" id="PF01759">
    <property type="entry name" value="NTR"/>
    <property type="match status" value="1"/>
</dbReference>
<protein>
    <submittedName>
        <fullName evidence="7">ADAMTS-like protein 5-like</fullName>
    </submittedName>
</protein>
<sequence length="431" mass="49407">MSQTQYQYSLGRSECNGDDRQYRACSWQDCPIGSADYREMQCALYNNREVLGQMVDDWVPYLDKNVPCQLQCYARDKWFYYNFGKVLDGTRCNPDNIDMCVNGECVHVGCDGILKSDKIEDSCRVCGGDNTSCGHYKNVFKNNMPSSEWFGYNEVAVIPKGSTRIEVIDRSRNYLALMEGSQYIINGNWMINWPGKYLAAGTSIQYQRTLDGFEKIAASGPTDGDLHVMVLFREHNPGIEYEYWLPIHVSNAKAVKTTSYNVTVTQPSIEGGKPFQLPQSDRGGQSLGDLQNRGNEKKSSTDDAKQERKCPRCRKVRGSIKTFFCKSDFASHIQVLSKKLMNDQTRYDVSVIQTYQNQFILTHREYLWVPNTCDCPRLRTGKEYLVTGNLKTNFKDGESRFVITDKNFVRKWKTNAHAKWDTLQQKNPCLP</sequence>
<dbReference type="InterPro" id="IPR013273">
    <property type="entry name" value="ADAMTS/ADAMTS-like"/>
</dbReference>
<evidence type="ECO:0000256" key="2">
    <source>
        <dbReference type="ARBA" id="ARBA00022525"/>
    </source>
</evidence>
<feature type="region of interest" description="Disordered" evidence="4">
    <location>
        <begin position="270"/>
        <end position="311"/>
    </location>
</feature>
<dbReference type="Proteomes" id="UP000694865">
    <property type="component" value="Unplaced"/>
</dbReference>
<dbReference type="SUPFAM" id="SSF50242">
    <property type="entry name" value="TIMP-like"/>
    <property type="match status" value="1"/>
</dbReference>
<gene>
    <name evidence="7" type="primary">LOC100372856</name>
</gene>
<organism evidence="6 7">
    <name type="scientific">Saccoglossus kowalevskii</name>
    <name type="common">Acorn worm</name>
    <dbReference type="NCBI Taxonomy" id="10224"/>
    <lineage>
        <taxon>Eukaryota</taxon>
        <taxon>Metazoa</taxon>
        <taxon>Hemichordata</taxon>
        <taxon>Enteropneusta</taxon>
        <taxon>Harrimaniidae</taxon>
        <taxon>Saccoglossus</taxon>
    </lineage>
</organism>
<dbReference type="PANTHER" id="PTHR13723">
    <property type="entry name" value="ADAMTS A DISINTEGRIN AND METALLOPROTEASE WITH THROMBOSPONDIN MOTIFS PROTEASE"/>
    <property type="match status" value="1"/>
</dbReference>